<name>A0A7C1ZP48_DESA2</name>
<reference evidence="2" key="1">
    <citation type="journal article" date="2020" name="mSystems">
        <title>Genome- and Community-Level Interaction Insights into Carbon Utilization and Element Cycling Functions of Hydrothermarchaeota in Hydrothermal Sediment.</title>
        <authorList>
            <person name="Zhou Z."/>
            <person name="Liu Y."/>
            <person name="Xu W."/>
            <person name="Pan J."/>
            <person name="Luo Z.H."/>
            <person name="Li M."/>
        </authorList>
    </citation>
    <scope>NUCLEOTIDE SEQUENCE [LARGE SCALE GENOMIC DNA]</scope>
    <source>
        <strain evidence="2">HyVt-389</strain>
    </source>
</reference>
<evidence type="ECO:0000256" key="1">
    <source>
        <dbReference type="SAM" id="Phobius"/>
    </source>
</evidence>
<comment type="caution">
    <text evidence="2">The sequence shown here is derived from an EMBL/GenBank/DDBJ whole genome shotgun (WGS) entry which is preliminary data.</text>
</comment>
<dbReference type="EMBL" id="DRIH01000249">
    <property type="protein sequence ID" value="HEC68509.1"/>
    <property type="molecule type" value="Genomic_DNA"/>
</dbReference>
<keyword evidence="1" id="KW-0812">Transmembrane</keyword>
<keyword evidence="1" id="KW-1133">Transmembrane helix</keyword>
<gene>
    <name evidence="2" type="ORF">ENI35_06880</name>
</gene>
<accession>A0A7C1ZP48</accession>
<feature type="transmembrane region" description="Helical" evidence="1">
    <location>
        <begin position="6"/>
        <end position="25"/>
    </location>
</feature>
<protein>
    <submittedName>
        <fullName evidence="2">Uncharacterized protein</fullName>
    </submittedName>
</protein>
<evidence type="ECO:0000313" key="2">
    <source>
        <dbReference type="EMBL" id="HEC68509.1"/>
    </source>
</evidence>
<dbReference type="Proteomes" id="UP000885738">
    <property type="component" value="Unassembled WGS sequence"/>
</dbReference>
<organism evidence="2">
    <name type="scientific">Desulfofervidus auxilii</name>
    <dbReference type="NCBI Taxonomy" id="1621989"/>
    <lineage>
        <taxon>Bacteria</taxon>
        <taxon>Pseudomonadati</taxon>
        <taxon>Thermodesulfobacteriota</taxon>
        <taxon>Candidatus Desulfofervidia</taxon>
        <taxon>Candidatus Desulfofervidales</taxon>
        <taxon>Candidatus Desulfofervidaceae</taxon>
        <taxon>Candidatus Desulfofervidus</taxon>
    </lineage>
</organism>
<sequence>MNNIKIRLGFMVTFFAIIGSSLLLFPEKNIDIKQENTSSDLACYVYTRKINNVYRTDLVFSENYKPQVTLKLALKIIDLEAQRLGIKKPQIRSLYFLKRKKTLDLNIVWREDSPSLRVPQRTTLVKR</sequence>
<dbReference type="AlphaFoldDB" id="A0A7C1ZP48"/>
<proteinExistence type="predicted"/>
<keyword evidence="1" id="KW-0472">Membrane</keyword>